<evidence type="ECO:0000256" key="9">
    <source>
        <dbReference type="SAM" id="Phobius"/>
    </source>
</evidence>
<evidence type="ECO:0000256" key="5">
    <source>
        <dbReference type="ARBA" id="ARBA00022840"/>
    </source>
</evidence>
<sequence length="745" mass="83331">MTIRDPLSAPTAQPTKDFRQTARWAWRLVWRGKYLILAVMALVLVPTILFLQQATPRYTAAAQIMIEAPGTNDVLSDRSMMFGRPFMSDAIIQTEAELIASSTLARRAVEKLRLDRDPEFNEALREPKPLAAFLASLNPATWIPDSWTERKDEGQRLGPLAREEVERARIVRAFSTRLSVRPQRRSHIIALQFVSEDREKAALITNTLAELYLVDRLEASFDEARQVSRWLGERLETLRRDVVAAENAVEQFRSEHGLRRKTERQVTINDQQLSELNSRLVVARADLAQKQARLEQVRVLVRLRGSVDTSSDVLQSPLIQRLREQEAQKSREMSEALKTYGERHPRMLGLRADLNDLRGKISSEIEKIAASIANDVEVAAAGVHSLERELDGLRQQNNVAGAAEVRLRELERQSDATKSLYEAFLSRFKREAEQERMQRANARIVSPADIPVVPSYPPKRAMLALAALLSLVGGVALVFLIDHLDNAVRSADDAEELTGLPVLAMIPYQRGNADRPAEEVLQRPRSALADGVRSLRTALHLGEGPETPNVVLVTSSVPKEGKTFVSLCLALLFSKVDERVLLIDGDVHRPRLHKALGLEAGRGFAEVLSGKCSFDEALHRGVGGSLDFLPAGHMPEQAEAIQGTQVEALIADLRRRYTRIIIDSPPVLAVADTRVLARLADRVVYLVRWNSTPRDAVRNGMKLLRSAGIGPYGVVLSQVNQRKHAGYGYGDYGQYYGRYRDYYGE</sequence>
<dbReference type="InterPro" id="IPR032807">
    <property type="entry name" value="GNVR"/>
</dbReference>
<dbReference type="Pfam" id="PF02706">
    <property type="entry name" value="Wzz"/>
    <property type="match status" value="1"/>
</dbReference>
<keyword evidence="6 9" id="KW-1133">Transmembrane helix</keyword>
<evidence type="ECO:0000313" key="13">
    <source>
        <dbReference type="Proteomes" id="UP000245629"/>
    </source>
</evidence>
<evidence type="ECO:0000256" key="1">
    <source>
        <dbReference type="ARBA" id="ARBA00004651"/>
    </source>
</evidence>
<evidence type="ECO:0000259" key="10">
    <source>
        <dbReference type="Pfam" id="PF02706"/>
    </source>
</evidence>
<evidence type="ECO:0000256" key="6">
    <source>
        <dbReference type="ARBA" id="ARBA00022989"/>
    </source>
</evidence>
<keyword evidence="4" id="KW-0547">Nucleotide-binding</keyword>
<dbReference type="Proteomes" id="UP000245629">
    <property type="component" value="Chromosome 1"/>
</dbReference>
<feature type="transmembrane region" description="Helical" evidence="9">
    <location>
        <begin position="34"/>
        <end position="51"/>
    </location>
</feature>
<keyword evidence="12" id="KW-0808">Transferase</keyword>
<dbReference type="CDD" id="cd05387">
    <property type="entry name" value="BY-kinase"/>
    <property type="match status" value="1"/>
</dbReference>
<dbReference type="Pfam" id="PF13807">
    <property type="entry name" value="GNVR"/>
    <property type="match status" value="1"/>
</dbReference>
<feature type="coiled-coil region" evidence="8">
    <location>
        <begin position="235"/>
        <end position="293"/>
    </location>
</feature>
<dbReference type="InterPro" id="IPR027417">
    <property type="entry name" value="P-loop_NTPase"/>
</dbReference>
<keyword evidence="3 9" id="KW-0812">Transmembrane</keyword>
<dbReference type="GO" id="GO:0004713">
    <property type="term" value="F:protein tyrosine kinase activity"/>
    <property type="evidence" value="ECO:0007669"/>
    <property type="project" value="TreeGrafter"/>
</dbReference>
<dbReference type="SUPFAM" id="SSF52540">
    <property type="entry name" value="P-loop containing nucleoside triphosphate hydrolases"/>
    <property type="match status" value="1"/>
</dbReference>
<keyword evidence="7 9" id="KW-0472">Membrane</keyword>
<evidence type="ECO:0000256" key="2">
    <source>
        <dbReference type="ARBA" id="ARBA00022475"/>
    </source>
</evidence>
<evidence type="ECO:0000256" key="8">
    <source>
        <dbReference type="SAM" id="Coils"/>
    </source>
</evidence>
<keyword evidence="8" id="KW-0175">Coiled coil</keyword>
<feature type="domain" description="Tyrosine-protein kinase G-rich" evidence="11">
    <location>
        <begin position="409"/>
        <end position="480"/>
    </location>
</feature>
<dbReference type="AlphaFoldDB" id="A0A2S2CL13"/>
<dbReference type="InterPro" id="IPR003856">
    <property type="entry name" value="LPS_length_determ_N"/>
</dbReference>
<keyword evidence="13" id="KW-1185">Reference proteome</keyword>
<organism evidence="12 13">
    <name type="scientific">Azospirillum thermophilum</name>
    <dbReference type="NCBI Taxonomy" id="2202148"/>
    <lineage>
        <taxon>Bacteria</taxon>
        <taxon>Pseudomonadati</taxon>
        <taxon>Pseudomonadota</taxon>
        <taxon>Alphaproteobacteria</taxon>
        <taxon>Rhodospirillales</taxon>
        <taxon>Azospirillaceae</taxon>
        <taxon>Azospirillum</taxon>
    </lineage>
</organism>
<dbReference type="PANTHER" id="PTHR32309">
    <property type="entry name" value="TYROSINE-PROTEIN KINASE"/>
    <property type="match status" value="1"/>
</dbReference>
<keyword evidence="2" id="KW-1003">Cell membrane</keyword>
<dbReference type="GO" id="GO:0005886">
    <property type="term" value="C:plasma membrane"/>
    <property type="evidence" value="ECO:0007669"/>
    <property type="project" value="UniProtKB-SubCell"/>
</dbReference>
<feature type="coiled-coil region" evidence="8">
    <location>
        <begin position="376"/>
        <end position="413"/>
    </location>
</feature>
<dbReference type="RefSeq" id="WP_109324180.1">
    <property type="nucleotide sequence ID" value="NZ_CP029352.1"/>
</dbReference>
<feature type="domain" description="Polysaccharide chain length determinant N-terminal" evidence="10">
    <location>
        <begin position="27"/>
        <end position="111"/>
    </location>
</feature>
<evidence type="ECO:0000259" key="11">
    <source>
        <dbReference type="Pfam" id="PF13807"/>
    </source>
</evidence>
<dbReference type="EMBL" id="CP029352">
    <property type="protein sequence ID" value="AWK85184.1"/>
    <property type="molecule type" value="Genomic_DNA"/>
</dbReference>
<comment type="subcellular location">
    <subcellularLocation>
        <location evidence="1">Cell membrane</location>
        <topology evidence="1">Multi-pass membrane protein</topology>
    </subcellularLocation>
</comment>
<evidence type="ECO:0000256" key="7">
    <source>
        <dbReference type="ARBA" id="ARBA00023136"/>
    </source>
</evidence>
<protein>
    <submittedName>
        <fullName evidence="12">Protein tyrosine kinase</fullName>
    </submittedName>
</protein>
<evidence type="ECO:0000256" key="4">
    <source>
        <dbReference type="ARBA" id="ARBA00022741"/>
    </source>
</evidence>
<evidence type="ECO:0000313" key="12">
    <source>
        <dbReference type="EMBL" id="AWK85184.1"/>
    </source>
</evidence>
<evidence type="ECO:0000256" key="3">
    <source>
        <dbReference type="ARBA" id="ARBA00022692"/>
    </source>
</evidence>
<accession>A0A2S2CL13</accession>
<dbReference type="InterPro" id="IPR005702">
    <property type="entry name" value="Wzc-like_C"/>
</dbReference>
<dbReference type="InterPro" id="IPR050445">
    <property type="entry name" value="Bact_polysacc_biosynth/exp"/>
</dbReference>
<gene>
    <name evidence="12" type="ORF">DEW08_02400</name>
</gene>
<dbReference type="Gene3D" id="3.40.50.300">
    <property type="entry name" value="P-loop containing nucleotide triphosphate hydrolases"/>
    <property type="match status" value="1"/>
</dbReference>
<dbReference type="PANTHER" id="PTHR32309:SF13">
    <property type="entry name" value="FERRIC ENTEROBACTIN TRANSPORT PROTEIN FEPE"/>
    <property type="match status" value="1"/>
</dbReference>
<dbReference type="OrthoDB" id="230260at2"/>
<keyword evidence="12" id="KW-0418">Kinase</keyword>
<dbReference type="KEGG" id="azz:DEW08_02400"/>
<name>A0A2S2CL13_9PROT</name>
<keyword evidence="5" id="KW-0067">ATP-binding</keyword>
<reference evidence="13" key="1">
    <citation type="submission" date="2018-05" db="EMBL/GenBank/DDBJ databases">
        <title>Azospirillum thermophila sp. nov., a novel isolated from hot spring.</title>
        <authorList>
            <person name="Zhao Z."/>
        </authorList>
    </citation>
    <scope>NUCLEOTIDE SEQUENCE [LARGE SCALE GENOMIC DNA]</scope>
    <source>
        <strain evidence="13">CFH 70021</strain>
    </source>
</reference>
<proteinExistence type="predicted"/>